<evidence type="ECO:0000313" key="3">
    <source>
        <dbReference type="EMBL" id="RGS65373.1"/>
    </source>
</evidence>
<dbReference type="RefSeq" id="WP_117614353.1">
    <property type="nucleotide sequence ID" value="NZ_JAJCNY010000069.1"/>
</dbReference>
<dbReference type="EMBL" id="QRPD01000019">
    <property type="protein sequence ID" value="RHL84378.1"/>
    <property type="molecule type" value="Genomic_DNA"/>
</dbReference>
<gene>
    <name evidence="5" type="ORF">DW054_01990</name>
    <name evidence="4" type="ORF">DWV67_13755</name>
    <name evidence="3" type="ORF">DWX78_15565</name>
    <name evidence="6" type="ORF">DWZ98_15855</name>
    <name evidence="2" type="ORF">DXB12_16400</name>
</gene>
<evidence type="ECO:0000313" key="4">
    <source>
        <dbReference type="EMBL" id="RGW49847.1"/>
    </source>
</evidence>
<evidence type="ECO:0000313" key="10">
    <source>
        <dbReference type="Proteomes" id="UP000284152"/>
    </source>
</evidence>
<feature type="transmembrane region" description="Helical" evidence="1">
    <location>
        <begin position="53"/>
        <end position="74"/>
    </location>
</feature>
<dbReference type="AlphaFoldDB" id="A0A395XKF1"/>
<evidence type="ECO:0000313" key="11">
    <source>
        <dbReference type="Proteomes" id="UP000285981"/>
    </source>
</evidence>
<evidence type="ECO:0000313" key="6">
    <source>
        <dbReference type="EMBL" id="RHL84378.1"/>
    </source>
</evidence>
<keyword evidence="7" id="KW-1185">Reference proteome</keyword>
<protein>
    <recommendedName>
        <fullName evidence="12">YcxB family protein</fullName>
    </recommendedName>
</protein>
<proteinExistence type="predicted"/>
<reference evidence="7 8" key="1">
    <citation type="submission" date="2018-08" db="EMBL/GenBank/DDBJ databases">
        <title>A genome reference for cultivated species of the human gut microbiota.</title>
        <authorList>
            <person name="Zou Y."/>
            <person name="Xue W."/>
            <person name="Luo G."/>
        </authorList>
    </citation>
    <scope>NUCLEOTIDE SEQUENCE [LARGE SCALE GENOMIC DNA]</scope>
    <source>
        <strain evidence="4 8">AF12-11</strain>
        <strain evidence="3 11">AF21-25</strain>
        <strain evidence="6 9">AF36-1BH</strain>
        <strain evidence="5 10">AF42-21</strain>
        <strain evidence="2 7">OM02-12</strain>
    </source>
</reference>
<comment type="caution">
    <text evidence="4">The sequence shown here is derived from an EMBL/GenBank/DDBJ whole genome shotgun (WGS) entry which is preliminary data.</text>
</comment>
<dbReference type="EMBL" id="QSVQ01000039">
    <property type="protein sequence ID" value="RGO45920.1"/>
    <property type="molecule type" value="Genomic_DNA"/>
</dbReference>
<evidence type="ECO:0000313" key="8">
    <source>
        <dbReference type="Proteomes" id="UP000266376"/>
    </source>
</evidence>
<dbReference type="Proteomes" id="UP000261055">
    <property type="component" value="Unassembled WGS sequence"/>
</dbReference>
<accession>A0A395XKF1</accession>
<dbReference type="EMBL" id="QRVU01000158">
    <property type="protein sequence ID" value="RGS65373.1"/>
    <property type="molecule type" value="Genomic_DNA"/>
</dbReference>
<feature type="transmembrane region" description="Helical" evidence="1">
    <location>
        <begin position="28"/>
        <end position="47"/>
    </location>
</feature>
<sequence length="174" mass="20405">MEPLFVAEWKYDKKTIYELIPLFRKNSVLSSTATFAVPLFIVLFFCFPHENGLFDGSGIFLLSVAAFFALCHIFEPRLRIRMFFKSYKNCFSEQGNLQAAFFDDELKLQISDGKVESSAIYPYSTFRSVTETHFFYCFFLKIGKQKYLMPIMKDSFVKGNKEDFHAFLKDKYLL</sequence>
<evidence type="ECO:0000313" key="9">
    <source>
        <dbReference type="Proteomes" id="UP000283325"/>
    </source>
</evidence>
<keyword evidence="1" id="KW-1133">Transmembrane helix</keyword>
<evidence type="ECO:0000313" key="5">
    <source>
        <dbReference type="EMBL" id="RHK65878.1"/>
    </source>
</evidence>
<keyword evidence="1" id="KW-0472">Membrane</keyword>
<dbReference type="Proteomes" id="UP000283325">
    <property type="component" value="Unassembled WGS sequence"/>
</dbReference>
<organism evidence="4 8">
    <name type="scientific">Dorea formicigenerans</name>
    <dbReference type="NCBI Taxonomy" id="39486"/>
    <lineage>
        <taxon>Bacteria</taxon>
        <taxon>Bacillati</taxon>
        <taxon>Bacillota</taxon>
        <taxon>Clostridia</taxon>
        <taxon>Lachnospirales</taxon>
        <taxon>Lachnospiraceae</taxon>
        <taxon>Dorea</taxon>
    </lineage>
</organism>
<dbReference type="Proteomes" id="UP000284152">
    <property type="component" value="Unassembled WGS sequence"/>
</dbReference>
<dbReference type="Proteomes" id="UP000285981">
    <property type="component" value="Unassembled WGS sequence"/>
</dbReference>
<dbReference type="EMBL" id="QRNS01000002">
    <property type="protein sequence ID" value="RHK65878.1"/>
    <property type="molecule type" value="Genomic_DNA"/>
</dbReference>
<dbReference type="Proteomes" id="UP000266376">
    <property type="component" value="Unassembled WGS sequence"/>
</dbReference>
<evidence type="ECO:0000256" key="1">
    <source>
        <dbReference type="SAM" id="Phobius"/>
    </source>
</evidence>
<name>A0A395XKF1_9FIRM</name>
<dbReference type="EMBL" id="QSAJ01000044">
    <property type="protein sequence ID" value="RGW49847.1"/>
    <property type="molecule type" value="Genomic_DNA"/>
</dbReference>
<evidence type="ECO:0008006" key="12">
    <source>
        <dbReference type="Google" id="ProtNLM"/>
    </source>
</evidence>
<keyword evidence="1" id="KW-0812">Transmembrane</keyword>
<evidence type="ECO:0000313" key="2">
    <source>
        <dbReference type="EMBL" id="RGO45920.1"/>
    </source>
</evidence>
<evidence type="ECO:0000313" key="7">
    <source>
        <dbReference type="Proteomes" id="UP000261055"/>
    </source>
</evidence>